<evidence type="ECO:0000313" key="12">
    <source>
        <dbReference type="Proteomes" id="UP001139028"/>
    </source>
</evidence>
<organism evidence="11 12">
    <name type="scientific">Microbulbifer okhotskensis</name>
    <dbReference type="NCBI Taxonomy" id="2926617"/>
    <lineage>
        <taxon>Bacteria</taxon>
        <taxon>Pseudomonadati</taxon>
        <taxon>Pseudomonadota</taxon>
        <taxon>Gammaproteobacteria</taxon>
        <taxon>Cellvibrionales</taxon>
        <taxon>Microbulbiferaceae</taxon>
        <taxon>Microbulbifer</taxon>
    </lineage>
</organism>
<name>A0A9X2EUK8_9GAMM</name>
<dbReference type="InterPro" id="IPR017846">
    <property type="entry name" value="Nict_dMeBzImd_PRibTrfase_bact"/>
</dbReference>
<evidence type="ECO:0000313" key="11">
    <source>
        <dbReference type="EMBL" id="MCO1336156.1"/>
    </source>
</evidence>
<protein>
    <recommendedName>
        <fullName evidence="4 10">Nicotinate-nucleotide--dimethylbenzimidazole phosphoribosyltransferase</fullName>
        <shortName evidence="10">NN:DBI PRT</shortName>
        <ecNumber evidence="3 10">2.4.2.21</ecNumber>
    </recommendedName>
    <alternativeName>
        <fullName evidence="8 10">N(1)-alpha-phosphoribosyltransferase</fullName>
    </alternativeName>
</protein>
<dbReference type="Proteomes" id="UP001139028">
    <property type="component" value="Unassembled WGS sequence"/>
</dbReference>
<dbReference type="SUPFAM" id="SSF52733">
    <property type="entry name" value="Nicotinate mononucleotide:5,6-dimethylbenzimidazole phosphoribosyltransferase (CobT)"/>
    <property type="match status" value="1"/>
</dbReference>
<dbReference type="GO" id="GO:0009236">
    <property type="term" value="P:cobalamin biosynthetic process"/>
    <property type="evidence" value="ECO:0007669"/>
    <property type="project" value="UniProtKB-UniRule"/>
</dbReference>
<evidence type="ECO:0000256" key="3">
    <source>
        <dbReference type="ARBA" id="ARBA00011991"/>
    </source>
</evidence>
<dbReference type="InterPro" id="IPR023195">
    <property type="entry name" value="Nict_dMeBzImd_PRibTrfase_N"/>
</dbReference>
<comment type="function">
    <text evidence="10">Catalyzes the synthesis of alpha-ribazole-5'-phosphate from nicotinate mononucleotide (NAMN) and 5,6-dimethylbenzimidazole (DMB).</text>
</comment>
<evidence type="ECO:0000256" key="4">
    <source>
        <dbReference type="ARBA" id="ARBA00015486"/>
    </source>
</evidence>
<evidence type="ECO:0000256" key="7">
    <source>
        <dbReference type="ARBA" id="ARBA00022679"/>
    </source>
</evidence>
<sequence length="349" mass="37065">MAMTEELRWLYKPVPAPDQIARDAAIARQKQLIKPEGALGRLESIAVDFAGFQGKEQPQLDRLCVRVFGADHGIAAQGTSRFPQAVTSVMLKLFCEGGAAINVLSREQNADFAAINLGCVVPTEHPDLIDEVVASSTADFSQGNTAMTRDQLALALNAGRRQSTDTDCFIGGDMGIGNTTSAAAIFAALFDLEVSKITGRGTGIGDVVLTRKMALIESALEMHRERLGSPLAILQTFGGFEIAALTGAFIASVQRQVPVLVDGFMATAAAAIAGTLNPSVKPWLLYAHLSDEAGHKLALECMEVKPMLSFNMRLGEGTGAVLAISIIRQAINLHNKMLTFSEAGLPIAD</sequence>
<evidence type="ECO:0000256" key="1">
    <source>
        <dbReference type="ARBA" id="ARBA00005049"/>
    </source>
</evidence>
<dbReference type="Pfam" id="PF02277">
    <property type="entry name" value="DBI_PRT"/>
    <property type="match status" value="1"/>
</dbReference>
<dbReference type="NCBIfam" id="NF000996">
    <property type="entry name" value="PRK00105.1"/>
    <property type="match status" value="1"/>
</dbReference>
<dbReference type="InterPro" id="IPR003200">
    <property type="entry name" value="Nict_dMeBzImd_PRibTrfase"/>
</dbReference>
<comment type="caution">
    <text evidence="11">The sequence shown here is derived from an EMBL/GenBank/DDBJ whole genome shotgun (WGS) entry which is preliminary data.</text>
</comment>
<evidence type="ECO:0000256" key="10">
    <source>
        <dbReference type="HAMAP-Rule" id="MF_00230"/>
    </source>
</evidence>
<evidence type="ECO:0000256" key="8">
    <source>
        <dbReference type="ARBA" id="ARBA00030686"/>
    </source>
</evidence>
<proteinExistence type="inferred from homology"/>
<dbReference type="InterPro" id="IPR036087">
    <property type="entry name" value="Nict_dMeBzImd_PRibTrfase_sf"/>
</dbReference>
<evidence type="ECO:0000256" key="9">
    <source>
        <dbReference type="ARBA" id="ARBA00047340"/>
    </source>
</evidence>
<dbReference type="GO" id="GO:0008939">
    <property type="term" value="F:nicotinate-nucleotide-dimethylbenzimidazole phosphoribosyltransferase activity"/>
    <property type="evidence" value="ECO:0007669"/>
    <property type="project" value="UniProtKB-UniRule"/>
</dbReference>
<evidence type="ECO:0000256" key="5">
    <source>
        <dbReference type="ARBA" id="ARBA00022573"/>
    </source>
</evidence>
<dbReference type="FunFam" id="3.40.50.10210:FF:000001">
    <property type="entry name" value="Nicotinate-nucleotide--dimethylbenzimidazole phosphoribosyltransferase"/>
    <property type="match status" value="1"/>
</dbReference>
<dbReference type="EMBL" id="JALBWM010000109">
    <property type="protein sequence ID" value="MCO1336156.1"/>
    <property type="molecule type" value="Genomic_DNA"/>
</dbReference>
<dbReference type="Gene3D" id="3.40.50.10210">
    <property type="match status" value="1"/>
</dbReference>
<comment type="catalytic activity">
    <reaction evidence="9 10">
        <text>5,6-dimethylbenzimidazole + nicotinate beta-D-ribonucleotide = alpha-ribazole 5'-phosphate + nicotinate + H(+)</text>
        <dbReference type="Rhea" id="RHEA:11196"/>
        <dbReference type="ChEBI" id="CHEBI:15378"/>
        <dbReference type="ChEBI" id="CHEBI:15890"/>
        <dbReference type="ChEBI" id="CHEBI:32544"/>
        <dbReference type="ChEBI" id="CHEBI:57502"/>
        <dbReference type="ChEBI" id="CHEBI:57918"/>
        <dbReference type="EC" id="2.4.2.21"/>
    </reaction>
</comment>
<keyword evidence="6 10" id="KW-0328">Glycosyltransferase</keyword>
<accession>A0A9X2EUK8</accession>
<dbReference type="PANTHER" id="PTHR43463">
    <property type="entry name" value="NICOTINATE-NUCLEOTIDE--DIMETHYLBENZIMIDAZOLE PHOSPHORIBOSYLTRANSFERASE"/>
    <property type="match status" value="1"/>
</dbReference>
<comment type="similarity">
    <text evidence="2 10">Belongs to the CobT family.</text>
</comment>
<dbReference type="EC" id="2.4.2.21" evidence="3 10"/>
<dbReference type="CDD" id="cd02439">
    <property type="entry name" value="DMB-PRT_CobT"/>
    <property type="match status" value="1"/>
</dbReference>
<reference evidence="11" key="1">
    <citation type="journal article" date="2022" name="Arch. Microbiol.">
        <title>Microbulbifer okhotskensis sp. nov., isolated from a deep bottom sediment of the Okhotsk Sea.</title>
        <authorList>
            <person name="Romanenko L."/>
            <person name="Kurilenko V."/>
            <person name="Otstavnykh N."/>
            <person name="Velansky P."/>
            <person name="Isaeva M."/>
            <person name="Mikhailov V."/>
        </authorList>
    </citation>
    <scope>NUCLEOTIDE SEQUENCE</scope>
    <source>
        <strain evidence="11">OS29</strain>
    </source>
</reference>
<keyword evidence="5 10" id="KW-0169">Cobalamin biosynthesis</keyword>
<dbReference type="HAMAP" id="MF_00230">
    <property type="entry name" value="CobT"/>
    <property type="match status" value="1"/>
</dbReference>
<dbReference type="AlphaFoldDB" id="A0A9X2EUK8"/>
<evidence type="ECO:0000256" key="6">
    <source>
        <dbReference type="ARBA" id="ARBA00022676"/>
    </source>
</evidence>
<comment type="pathway">
    <text evidence="1 10">Nucleoside biosynthesis; alpha-ribazole biosynthesis; alpha-ribazole from 5,6-dimethylbenzimidazole: step 1/2.</text>
</comment>
<keyword evidence="12" id="KW-1185">Reference proteome</keyword>
<dbReference type="NCBIfam" id="TIGR03160">
    <property type="entry name" value="cobT_DBIPRT"/>
    <property type="match status" value="1"/>
</dbReference>
<dbReference type="Gene3D" id="1.10.1610.10">
    <property type="match status" value="1"/>
</dbReference>
<evidence type="ECO:0000256" key="2">
    <source>
        <dbReference type="ARBA" id="ARBA00007110"/>
    </source>
</evidence>
<gene>
    <name evidence="10 11" type="primary">cobT</name>
    <name evidence="11" type="ORF">MO867_17630</name>
</gene>
<dbReference type="PANTHER" id="PTHR43463:SF1">
    <property type="entry name" value="NICOTINATE-NUCLEOTIDE--DIMETHYLBENZIMIDAZOLE PHOSPHORIBOSYLTRANSFERASE"/>
    <property type="match status" value="1"/>
</dbReference>
<feature type="active site" description="Proton acceptor" evidence="10">
    <location>
        <position position="316"/>
    </location>
</feature>
<keyword evidence="7 10" id="KW-0808">Transferase</keyword>